<feature type="transmembrane region" description="Helical" evidence="11">
    <location>
        <begin position="218"/>
        <end position="241"/>
    </location>
</feature>
<evidence type="ECO:0000256" key="9">
    <source>
        <dbReference type="ARBA" id="ARBA00023136"/>
    </source>
</evidence>
<dbReference type="EMBL" id="WIWS01000002">
    <property type="protein sequence ID" value="KAF3229456.1"/>
    <property type="molecule type" value="Genomic_DNA"/>
</dbReference>
<dbReference type="GO" id="GO:0009881">
    <property type="term" value="F:photoreceptor activity"/>
    <property type="evidence" value="ECO:0007669"/>
    <property type="project" value="UniProtKB-KW"/>
</dbReference>
<evidence type="ECO:0000313" key="15">
    <source>
        <dbReference type="EMBL" id="KAF3229456.1"/>
    </source>
</evidence>
<dbReference type="PANTHER" id="PTHR28286:SF2">
    <property type="entry name" value="BACTERIORHODOPSIN _OPSIN, NOPA (EUROFUNG)"/>
    <property type="match status" value="1"/>
</dbReference>
<feature type="transmembrane region" description="Helical" evidence="11">
    <location>
        <begin position="159"/>
        <end position="180"/>
    </location>
</feature>
<keyword evidence="6" id="KW-0681">Retinal protein</keyword>
<feature type="transmembrane region" description="Helical" evidence="11">
    <location>
        <begin position="85"/>
        <end position="105"/>
    </location>
</feature>
<protein>
    <submittedName>
        <fullName evidence="12">Uncharacterized protein</fullName>
    </submittedName>
</protein>
<name>A0A6G1MPP7_ORBOL</name>
<feature type="transmembrane region" description="Helical" evidence="11">
    <location>
        <begin position="253"/>
        <end position="273"/>
    </location>
</feature>
<dbReference type="CDD" id="cd15028">
    <property type="entry name" value="7tm_Opsin-1_euk"/>
    <property type="match status" value="1"/>
</dbReference>
<evidence type="ECO:0000313" key="13">
    <source>
        <dbReference type="EMBL" id="KAF3209516.1"/>
    </source>
</evidence>
<feature type="transmembrane region" description="Helical" evidence="11">
    <location>
        <begin position="134"/>
        <end position="152"/>
    </location>
</feature>
<dbReference type="Proteomes" id="UP000483672">
    <property type="component" value="Unassembled WGS sequence"/>
</dbReference>
<evidence type="ECO:0000313" key="12">
    <source>
        <dbReference type="EMBL" id="KAF3186476.1"/>
    </source>
</evidence>
<keyword evidence="10" id="KW-0675">Receptor</keyword>
<keyword evidence="9 11" id="KW-0472">Membrane</keyword>
<feature type="transmembrane region" description="Helical" evidence="11">
    <location>
        <begin position="186"/>
        <end position="206"/>
    </location>
</feature>
<evidence type="ECO:0000256" key="4">
    <source>
        <dbReference type="ARBA" id="ARBA00022606"/>
    </source>
</evidence>
<reference evidence="16 17" key="1">
    <citation type="submission" date="2019-06" db="EMBL/GenBank/DDBJ databases">
        <authorList>
            <person name="Palmer J.M."/>
        </authorList>
    </citation>
    <scope>NUCLEOTIDE SEQUENCE [LARGE SCALE GENOMIC DNA]</scope>
    <source>
        <strain evidence="15 16">TWF106</strain>
        <strain evidence="14 18">TWF191</strain>
        <strain evidence="13">TWF679</strain>
        <strain evidence="12 17">TWF788</strain>
    </source>
</reference>
<dbReference type="Proteomes" id="UP000479691">
    <property type="component" value="Unassembled WGS sequence"/>
</dbReference>
<keyword evidence="8" id="KW-0157">Chromophore</keyword>
<evidence type="ECO:0000313" key="16">
    <source>
        <dbReference type="Proteomes" id="UP000472727"/>
    </source>
</evidence>
<evidence type="ECO:0000256" key="3">
    <source>
        <dbReference type="ARBA" id="ARBA00022543"/>
    </source>
</evidence>
<comment type="caution">
    <text evidence="12">The sequence shown here is derived from an EMBL/GenBank/DDBJ whole genome shotgun (WGS) entry which is preliminary data.</text>
</comment>
<feature type="transmembrane region" description="Helical" evidence="11">
    <location>
        <begin position="51"/>
        <end position="73"/>
    </location>
</feature>
<accession>A0A6G1MPP7</accession>
<dbReference type="Proteomes" id="UP000472727">
    <property type="component" value="Unassembled WGS sequence"/>
</dbReference>
<dbReference type="EMBL" id="JAABOE010000017">
    <property type="protein sequence ID" value="KAF3186476.1"/>
    <property type="molecule type" value="Genomic_DNA"/>
</dbReference>
<dbReference type="PANTHER" id="PTHR28286">
    <property type="match status" value="1"/>
</dbReference>
<dbReference type="GO" id="GO:0005886">
    <property type="term" value="C:plasma membrane"/>
    <property type="evidence" value="ECO:0007669"/>
    <property type="project" value="TreeGrafter"/>
</dbReference>
<keyword evidence="3" id="KW-0600">Photoreceptor protein</keyword>
<sequence length="309" mass="34463">MGDYYYHAGGRLSPDGSIPDLTPTAPTIPLPTVTHTPPEFEHITDFGHRTLWVLFVLMLISTITFIGLSWRVAIPKRLFFQTTTYVTLISTFTYYALATGGGWSYHHDWVTNEHKHDIPDTHKVVLRQIFWAKFIDWLLTTPLILFNLGALAGLSGSNILNTIVAATAMNFTGLFAVYSHGRKTTWGWYAMAWIAFLTVGWHLIVNARATAQRRGGQLLYNPIALYTVVVWIGYLVIWGVSDISRGISPNETVIAYAVLDILAKPALGFWLVLGHDKSSSTQVNVDGVWTEGFGHREGLLRVGERDGDA</sequence>
<organism evidence="12 17">
    <name type="scientific">Orbilia oligospora</name>
    <name type="common">Nematode-trapping fungus</name>
    <name type="synonym">Arthrobotrys oligospora</name>
    <dbReference type="NCBI Taxonomy" id="2813651"/>
    <lineage>
        <taxon>Eukaryota</taxon>
        <taxon>Fungi</taxon>
        <taxon>Dikarya</taxon>
        <taxon>Ascomycota</taxon>
        <taxon>Pezizomycotina</taxon>
        <taxon>Orbiliomycetes</taxon>
        <taxon>Orbiliales</taxon>
        <taxon>Orbiliaceae</taxon>
        <taxon>Orbilia</taxon>
    </lineage>
</organism>
<keyword evidence="5 11" id="KW-0812">Transmembrane</keyword>
<evidence type="ECO:0000256" key="7">
    <source>
        <dbReference type="ARBA" id="ARBA00022989"/>
    </source>
</evidence>
<comment type="similarity">
    <text evidence="2">Belongs to the archaeal/bacterial/fungal opsin family.</text>
</comment>
<evidence type="ECO:0000256" key="1">
    <source>
        <dbReference type="ARBA" id="ARBA00004141"/>
    </source>
</evidence>
<evidence type="ECO:0000313" key="14">
    <source>
        <dbReference type="EMBL" id="KAF3220845.1"/>
    </source>
</evidence>
<dbReference type="SUPFAM" id="SSF81321">
    <property type="entry name" value="Family A G protein-coupled receptor-like"/>
    <property type="match status" value="1"/>
</dbReference>
<evidence type="ECO:0000256" key="5">
    <source>
        <dbReference type="ARBA" id="ARBA00022692"/>
    </source>
</evidence>
<evidence type="ECO:0000256" key="10">
    <source>
        <dbReference type="ARBA" id="ARBA00023170"/>
    </source>
</evidence>
<dbReference type="Pfam" id="PF01036">
    <property type="entry name" value="Bac_rhodopsin"/>
    <property type="match status" value="1"/>
</dbReference>
<keyword evidence="7 11" id="KW-1133">Transmembrane helix</keyword>
<proteinExistence type="inferred from homology"/>
<evidence type="ECO:0000256" key="6">
    <source>
        <dbReference type="ARBA" id="ARBA00022925"/>
    </source>
</evidence>
<keyword evidence="4" id="KW-0716">Sensory transduction</keyword>
<dbReference type="SMART" id="SM01021">
    <property type="entry name" value="Bac_rhodopsin"/>
    <property type="match status" value="1"/>
</dbReference>
<dbReference type="AlphaFoldDB" id="A0A6G1MPP7"/>
<evidence type="ECO:0000256" key="8">
    <source>
        <dbReference type="ARBA" id="ARBA00022991"/>
    </source>
</evidence>
<dbReference type="Proteomes" id="UP000614610">
    <property type="component" value="Unassembled WGS sequence"/>
</dbReference>
<evidence type="ECO:0000313" key="18">
    <source>
        <dbReference type="Proteomes" id="UP000483672"/>
    </source>
</evidence>
<evidence type="ECO:0000256" key="2">
    <source>
        <dbReference type="ARBA" id="ARBA00008130"/>
    </source>
</evidence>
<gene>
    <name evidence="15" type="ORF">TWF106_004371</name>
    <name evidence="14" type="ORF">TWF191_007304</name>
    <name evidence="13" type="ORF">TWF679_007341</name>
    <name evidence="12" type="ORF">TWF788_003334</name>
</gene>
<comment type="subcellular location">
    <subcellularLocation>
        <location evidence="1">Membrane</location>
        <topology evidence="1">Multi-pass membrane protein</topology>
    </subcellularLocation>
</comment>
<evidence type="ECO:0000256" key="11">
    <source>
        <dbReference type="SAM" id="Phobius"/>
    </source>
</evidence>
<dbReference type="PRINTS" id="PR00251">
    <property type="entry name" value="BACTRLOPSIN"/>
</dbReference>
<dbReference type="EMBL" id="WIWT01000042">
    <property type="protein sequence ID" value="KAF3209516.1"/>
    <property type="molecule type" value="Genomic_DNA"/>
</dbReference>
<dbReference type="Gene3D" id="1.20.1070.10">
    <property type="entry name" value="Rhodopsin 7-helix transmembrane proteins"/>
    <property type="match status" value="1"/>
</dbReference>
<dbReference type="OrthoDB" id="10261467at2759"/>
<dbReference type="GO" id="GO:0007602">
    <property type="term" value="P:phototransduction"/>
    <property type="evidence" value="ECO:0007669"/>
    <property type="project" value="UniProtKB-KW"/>
</dbReference>
<evidence type="ECO:0000313" key="17">
    <source>
        <dbReference type="Proteomes" id="UP000479691"/>
    </source>
</evidence>
<dbReference type="InterPro" id="IPR001425">
    <property type="entry name" value="Arc/bac/fun_rhodopsins"/>
</dbReference>
<dbReference type="GO" id="GO:0005783">
    <property type="term" value="C:endoplasmic reticulum"/>
    <property type="evidence" value="ECO:0007669"/>
    <property type="project" value="TreeGrafter"/>
</dbReference>
<dbReference type="EMBL" id="WIPF01000045">
    <property type="protein sequence ID" value="KAF3220845.1"/>
    <property type="molecule type" value="Genomic_DNA"/>
</dbReference>